<dbReference type="SUPFAM" id="SSF53474">
    <property type="entry name" value="alpha/beta-Hydrolases"/>
    <property type="match status" value="1"/>
</dbReference>
<proteinExistence type="inferred from homology"/>
<organism evidence="5 6">
    <name type="scientific">Calidithermus roseus</name>
    <dbReference type="NCBI Taxonomy" id="1644118"/>
    <lineage>
        <taxon>Bacteria</taxon>
        <taxon>Thermotogati</taxon>
        <taxon>Deinococcota</taxon>
        <taxon>Deinococci</taxon>
        <taxon>Thermales</taxon>
        <taxon>Thermaceae</taxon>
        <taxon>Calidithermus</taxon>
    </lineage>
</organism>
<evidence type="ECO:0000259" key="4">
    <source>
        <dbReference type="Pfam" id="PF00135"/>
    </source>
</evidence>
<dbReference type="GO" id="GO:0016787">
    <property type="term" value="F:hydrolase activity"/>
    <property type="evidence" value="ECO:0007669"/>
    <property type="project" value="UniProtKB-KW"/>
</dbReference>
<evidence type="ECO:0000256" key="2">
    <source>
        <dbReference type="ARBA" id="ARBA00022801"/>
    </source>
</evidence>
<evidence type="ECO:0000256" key="1">
    <source>
        <dbReference type="ARBA" id="ARBA00005964"/>
    </source>
</evidence>
<dbReference type="InterPro" id="IPR029058">
    <property type="entry name" value="AB_hydrolase_fold"/>
</dbReference>
<evidence type="ECO:0000313" key="5">
    <source>
        <dbReference type="EMBL" id="RIH85324.1"/>
    </source>
</evidence>
<evidence type="ECO:0000313" key="6">
    <source>
        <dbReference type="Proteomes" id="UP000265341"/>
    </source>
</evidence>
<protein>
    <recommendedName>
        <fullName evidence="3">Carboxylic ester hydrolase</fullName>
        <ecNumber evidence="3">3.1.1.-</ecNumber>
    </recommendedName>
</protein>
<accession>A0A399EKR4</accession>
<keyword evidence="3" id="KW-0732">Signal</keyword>
<dbReference type="PROSITE" id="PS00122">
    <property type="entry name" value="CARBOXYLESTERASE_B_1"/>
    <property type="match status" value="1"/>
</dbReference>
<comment type="caution">
    <text evidence="5">The sequence shown here is derived from an EMBL/GenBank/DDBJ whole genome shotgun (WGS) entry which is preliminary data.</text>
</comment>
<dbReference type="RefSeq" id="WP_119278392.1">
    <property type="nucleotide sequence ID" value="NZ_QWLA01000044.1"/>
</dbReference>
<sequence>MARSLVLLALLSFALAESAYVFAPQGTVRGGVNTQAQVAYFLGIPYARAERWKAPVPVERLEGVFQATAPTTACPQRRSLTTDLGGYLPPKSEDCLNLGVWMPLGSPPPGGWPVMVWIHGGSFTGGSWAEPVYDGTQLASRGVVVVGINYRLGPLGWLALESLKAESPEGAVGNYGLMDQLEALRWVQRNIHAFGGDAGNVTVFGHSAGGMSVCTLMASPRARGLFHKAIVMSGGCEYVRTLEQDREFVGRWAALMGCPGADLACLRALPLERLFPTSGVVLEGLRKLEEGGFMKTPWKPHLDGVYLSKTPLQALQDGDAAGIPLIAGGTFQESWGEVVGGPGSWEEFTRRAEEAFAGKGQQFTALYRSLYDWPNEAWGYFQTDRYLLCLSLEAARAQAPHAPTYAYLQTFQSPFLSVLGSFHGIDMPLLFGTHNSWPALMLFFTQEALEKGQLYSEELQRAWVSFARTGSPGPGWQDYGQGLFRFGDRSQMIPNEYAWRCGLFH</sequence>
<dbReference type="Pfam" id="PF00135">
    <property type="entry name" value="COesterase"/>
    <property type="match status" value="1"/>
</dbReference>
<evidence type="ECO:0000256" key="3">
    <source>
        <dbReference type="RuleBase" id="RU361235"/>
    </source>
</evidence>
<reference evidence="5 6" key="1">
    <citation type="submission" date="2018-08" db="EMBL/GenBank/DDBJ databases">
        <title>Meiothermus roseus NBRC 110900 genome sequencing project.</title>
        <authorList>
            <person name="Da Costa M.S."/>
            <person name="Albuquerque L."/>
            <person name="Raposo P."/>
            <person name="Froufe H.J.C."/>
            <person name="Barroso C.S."/>
            <person name="Egas C."/>
        </authorList>
    </citation>
    <scope>NUCLEOTIDE SEQUENCE [LARGE SCALE GENOMIC DNA]</scope>
    <source>
        <strain evidence="5 6">NBRC 110900</strain>
    </source>
</reference>
<dbReference type="InterPro" id="IPR019826">
    <property type="entry name" value="Carboxylesterase_B_AS"/>
</dbReference>
<name>A0A399EKR4_9DEIN</name>
<feature type="signal peptide" evidence="3">
    <location>
        <begin position="1"/>
        <end position="23"/>
    </location>
</feature>
<feature type="chain" id="PRO_5017102342" description="Carboxylic ester hydrolase" evidence="3">
    <location>
        <begin position="24"/>
        <end position="505"/>
    </location>
</feature>
<dbReference type="InterPro" id="IPR002018">
    <property type="entry name" value="CarbesteraseB"/>
</dbReference>
<dbReference type="Proteomes" id="UP000265341">
    <property type="component" value="Unassembled WGS sequence"/>
</dbReference>
<dbReference type="Gene3D" id="3.40.50.1820">
    <property type="entry name" value="alpha/beta hydrolase"/>
    <property type="match status" value="1"/>
</dbReference>
<gene>
    <name evidence="5" type="primary">pnbA</name>
    <name evidence="5" type="ORF">Mrose_02284</name>
</gene>
<dbReference type="InterPro" id="IPR050309">
    <property type="entry name" value="Type-B_Carboxylest/Lipase"/>
</dbReference>
<dbReference type="EC" id="3.1.1.-" evidence="3"/>
<feature type="domain" description="Carboxylesterase type B" evidence="4">
    <location>
        <begin position="19"/>
        <end position="479"/>
    </location>
</feature>
<comment type="similarity">
    <text evidence="1 3">Belongs to the type-B carboxylesterase/lipase family.</text>
</comment>
<dbReference type="AlphaFoldDB" id="A0A399EKR4"/>
<keyword evidence="6" id="KW-1185">Reference proteome</keyword>
<keyword evidence="2 3" id="KW-0378">Hydrolase</keyword>
<dbReference type="PANTHER" id="PTHR11559">
    <property type="entry name" value="CARBOXYLESTERASE"/>
    <property type="match status" value="1"/>
</dbReference>
<dbReference type="OrthoDB" id="9775851at2"/>
<dbReference type="EMBL" id="QWLA01000044">
    <property type="protein sequence ID" value="RIH85324.1"/>
    <property type="molecule type" value="Genomic_DNA"/>
</dbReference>